<organism evidence="1 2">
    <name type="scientific">Leishmania infantum</name>
    <dbReference type="NCBI Taxonomy" id="5671"/>
    <lineage>
        <taxon>Eukaryota</taxon>
        <taxon>Discoba</taxon>
        <taxon>Euglenozoa</taxon>
        <taxon>Kinetoplastea</taxon>
        <taxon>Metakinetoplastina</taxon>
        <taxon>Trypanosomatida</taxon>
        <taxon>Trypanosomatidae</taxon>
        <taxon>Leishmaniinae</taxon>
        <taxon>Leishmania</taxon>
    </lineage>
</organism>
<reference evidence="1" key="1">
    <citation type="submission" date="2020-06" db="EMBL/GenBank/DDBJ databases">
        <authorList>
            <person name="Gonzalez-de la Fuente S."/>
            <person name="Peiro-Pastor R."/>
            <person name="Rastrojo A."/>
            <person name="Moreno J."/>
            <person name="Carrasco-Ramiro F."/>
            <person name="Requena JM."/>
            <person name="Aguado B."/>
        </authorList>
    </citation>
    <scope>NUCLEOTIDE SEQUENCE</scope>
</reference>
<dbReference type="Proteomes" id="UP000255414">
    <property type="component" value="Chromosome 21"/>
</dbReference>
<dbReference type="VEuPathDB" id="TriTrypDB:LINF_210021900"/>
<proteinExistence type="predicted"/>
<protein>
    <submittedName>
        <fullName evidence="1">Hypothetical_protein_-_conserved</fullName>
    </submittedName>
</protein>
<dbReference type="EMBL" id="LR812954">
    <property type="protein sequence ID" value="CAC9486487.1"/>
    <property type="molecule type" value="Genomic_DNA"/>
</dbReference>
<dbReference type="AlphaFoldDB" id="A0A6L0XCW9"/>
<name>A0A6L0XCW9_LEIIN</name>
<evidence type="ECO:0000313" key="1">
    <source>
        <dbReference type="EMBL" id="CAC9486487.1"/>
    </source>
</evidence>
<accession>A0A6L0XCW9</accession>
<evidence type="ECO:0000313" key="2">
    <source>
        <dbReference type="Proteomes" id="UP000255414"/>
    </source>
</evidence>
<gene>
    <name evidence="1" type="ORF">LINF_210021900</name>
</gene>
<sequence length="79" mass="8309">MPSHSWWWWQGPVPATQRGQSNSALLMLSVKALRGAASAPPAQRAECEAGAVLSGDCIGALLDRRVSTAPMAPREVGPV</sequence>